<dbReference type="Proteomes" id="UP000033684">
    <property type="component" value="Unassembled WGS sequence"/>
</dbReference>
<accession>A0A0F3IMC4</accession>
<proteinExistence type="predicted"/>
<feature type="signal peptide" evidence="1">
    <location>
        <begin position="1"/>
        <end position="28"/>
    </location>
</feature>
<reference evidence="2 3" key="2">
    <citation type="journal article" date="2016" name="Microb. Ecol.">
        <title>Genome Characteristics of a Novel Type I Methanotroph (Sn10-6) Isolated from a Flooded Indian Rice Field.</title>
        <authorList>
            <person name="Rahalkar M.C."/>
            <person name="Pandit P.S."/>
            <person name="Dhakephalkar P.K."/>
            <person name="Pore S."/>
            <person name="Arora P."/>
            <person name="Kapse N."/>
        </authorList>
    </citation>
    <scope>NUCLEOTIDE SEQUENCE [LARGE SCALE GENOMIC DNA]</scope>
    <source>
        <strain evidence="2 3">Sn10-6</strain>
    </source>
</reference>
<evidence type="ECO:0000313" key="2">
    <source>
        <dbReference type="EMBL" id="KJV07658.1"/>
    </source>
</evidence>
<organism evidence="2 3">
    <name type="scientific">Methylocucumis oryzae</name>
    <dbReference type="NCBI Taxonomy" id="1632867"/>
    <lineage>
        <taxon>Bacteria</taxon>
        <taxon>Pseudomonadati</taxon>
        <taxon>Pseudomonadota</taxon>
        <taxon>Gammaproteobacteria</taxon>
        <taxon>Methylococcales</taxon>
        <taxon>Methylococcaceae</taxon>
        <taxon>Methylocucumis</taxon>
    </lineage>
</organism>
<evidence type="ECO:0000313" key="3">
    <source>
        <dbReference type="Proteomes" id="UP000033684"/>
    </source>
</evidence>
<protein>
    <recommendedName>
        <fullName evidence="4">Porin</fullName>
    </recommendedName>
</protein>
<dbReference type="OrthoDB" id="5572516at2"/>
<name>A0A0F3IMC4_9GAMM</name>
<gene>
    <name evidence="2" type="ORF">VZ94_03165</name>
</gene>
<dbReference type="RefSeq" id="WP_131655460.1">
    <property type="nucleotide sequence ID" value="NZ_LAJX01000024.1"/>
</dbReference>
<sequence length="330" mass="35625">MNTFNKHGSLLFAACALLALTTATTVEAKSMSFKQGALTFQLDPASFATMLRRTGNAYNGVDSYGRPNEEQWQLDTSGTNNMVFDNGLKGIISGDAYLVRDAYFEDWFTSDEIAPLTAYQVMGLTKREGQATIAYNLISLHNFNPLITDNSVTLAGMHRLPLSEPWPKPTFTMYPHEVDIATPVNDNGGRNPQKTTAEFDDFDPVATFTGQIGVGGAFRVNGRYGHVTIGDMALRYDPNRSEVNSGSTPGGKPGTDGWYITAHLNTSSSTGKTGIAAFETANTKVSVSGNTFTLSGNLVLASWWGDKTGANGVNKVGKFRFVGKLMPTPN</sequence>
<dbReference type="EMBL" id="LAJX01000024">
    <property type="protein sequence ID" value="KJV07658.1"/>
    <property type="molecule type" value="Genomic_DNA"/>
</dbReference>
<evidence type="ECO:0000256" key="1">
    <source>
        <dbReference type="SAM" id="SignalP"/>
    </source>
</evidence>
<feature type="chain" id="PRO_5002462419" description="Porin" evidence="1">
    <location>
        <begin position="29"/>
        <end position="330"/>
    </location>
</feature>
<keyword evidence="3" id="KW-1185">Reference proteome</keyword>
<dbReference type="AlphaFoldDB" id="A0A0F3IMC4"/>
<keyword evidence="1" id="KW-0732">Signal</keyword>
<comment type="caution">
    <text evidence="2">The sequence shown here is derived from an EMBL/GenBank/DDBJ whole genome shotgun (WGS) entry which is preliminary data.</text>
</comment>
<reference evidence="3" key="1">
    <citation type="submission" date="2015-03" db="EMBL/GenBank/DDBJ databases">
        <title>Draft genome sequence of a novel methanotroph (Sn10-6) isolated from flooded ricefield rhizosphere in India.</title>
        <authorList>
            <person name="Pandit P.S."/>
            <person name="Pore S.D."/>
            <person name="Arora P."/>
            <person name="Kapse N.G."/>
            <person name="Dhakephalkar P.K."/>
            <person name="Rahalkar M.C."/>
        </authorList>
    </citation>
    <scope>NUCLEOTIDE SEQUENCE [LARGE SCALE GENOMIC DNA]</scope>
    <source>
        <strain evidence="3">Sn10-6</strain>
    </source>
</reference>
<evidence type="ECO:0008006" key="4">
    <source>
        <dbReference type="Google" id="ProtNLM"/>
    </source>
</evidence>